<comment type="subcellular location">
    <subcellularLocation>
        <location evidence="1">Cytoplasm</location>
    </subcellularLocation>
</comment>
<feature type="domain" description="Response regulatory" evidence="15">
    <location>
        <begin position="7"/>
        <end position="123"/>
    </location>
</feature>
<comment type="caution">
    <text evidence="17">The sequence shown here is derived from an EMBL/GenBank/DDBJ whole genome shotgun (WGS) entry which is preliminary data.</text>
</comment>
<dbReference type="InterPro" id="IPR016032">
    <property type="entry name" value="Sig_transdc_resp-reg_C-effctor"/>
</dbReference>
<keyword evidence="11" id="KW-0804">Transcription</keyword>
<keyword evidence="9 14" id="KW-0238">DNA-binding</keyword>
<keyword evidence="6" id="KW-0592">Phosphate transport</keyword>
<evidence type="ECO:0000256" key="6">
    <source>
        <dbReference type="ARBA" id="ARBA00022592"/>
    </source>
</evidence>
<feature type="DNA-binding region" description="OmpR/PhoB-type" evidence="14">
    <location>
        <begin position="132"/>
        <end position="229"/>
    </location>
</feature>
<dbReference type="GO" id="GO:0000976">
    <property type="term" value="F:transcription cis-regulatory region binding"/>
    <property type="evidence" value="ECO:0007669"/>
    <property type="project" value="TreeGrafter"/>
</dbReference>
<dbReference type="PANTHER" id="PTHR48111:SF40">
    <property type="entry name" value="PHOSPHATE REGULON TRANSCRIPTIONAL REGULATORY PROTEIN PHOB"/>
    <property type="match status" value="1"/>
</dbReference>
<dbReference type="SMART" id="SM00862">
    <property type="entry name" value="Trans_reg_C"/>
    <property type="match status" value="1"/>
</dbReference>
<evidence type="ECO:0000256" key="7">
    <source>
        <dbReference type="ARBA" id="ARBA00023012"/>
    </source>
</evidence>
<reference evidence="17 18" key="1">
    <citation type="submission" date="2019-12" db="EMBL/GenBank/DDBJ databases">
        <authorList>
            <person name="Zhang Y.-J."/>
        </authorList>
    </citation>
    <scope>NUCLEOTIDE SEQUENCE [LARGE SCALE GENOMIC DNA]</scope>
    <source>
        <strain evidence="17 18">CY05</strain>
    </source>
</reference>
<evidence type="ECO:0000259" key="15">
    <source>
        <dbReference type="PROSITE" id="PS50110"/>
    </source>
</evidence>
<dbReference type="InterPro" id="IPR039420">
    <property type="entry name" value="WalR-like"/>
</dbReference>
<feature type="domain" description="OmpR/PhoB-type" evidence="16">
    <location>
        <begin position="132"/>
        <end position="229"/>
    </location>
</feature>
<evidence type="ECO:0000256" key="14">
    <source>
        <dbReference type="PROSITE-ProRule" id="PRU01091"/>
    </source>
</evidence>
<evidence type="ECO:0000256" key="13">
    <source>
        <dbReference type="PROSITE-ProRule" id="PRU00169"/>
    </source>
</evidence>
<dbReference type="InterPro" id="IPR001789">
    <property type="entry name" value="Sig_transdc_resp-reg_receiver"/>
</dbReference>
<organism evidence="17 18">
    <name type="scientific">Parasedimentitalea huanghaiensis</name>
    <dbReference type="NCBI Taxonomy" id="2682100"/>
    <lineage>
        <taxon>Bacteria</taxon>
        <taxon>Pseudomonadati</taxon>
        <taxon>Pseudomonadota</taxon>
        <taxon>Alphaproteobacteria</taxon>
        <taxon>Rhodobacterales</taxon>
        <taxon>Paracoccaceae</taxon>
        <taxon>Parasedimentitalea</taxon>
    </lineage>
</organism>
<keyword evidence="10" id="KW-0010">Activator</keyword>
<sequence length="229" mass="26009">MSVDQPTVLVVEDEMAQREVLGYNLEADGFRVLTAEDGEKALLLVKEENPDIIVLDWMMPNLSGIEVCRRLKSRAETRNIPVIMLSARSEEIDKVRGLETGADDYVVKPYSVIELMARVRTQLRRVRPSSVGVKLEYADIILDSETHRVSRDNQPLKLGPTEFRLLSTFMEKPGRVWSREQLLDRVWGRDIYVDTRTVDVHIGRLRKALSQFGGDDPLRTVRGAGYALG</sequence>
<dbReference type="Pfam" id="PF00486">
    <property type="entry name" value="Trans_reg_C"/>
    <property type="match status" value="1"/>
</dbReference>
<evidence type="ECO:0000313" key="18">
    <source>
        <dbReference type="Proteomes" id="UP000478892"/>
    </source>
</evidence>
<dbReference type="CDD" id="cd00383">
    <property type="entry name" value="trans_reg_C"/>
    <property type="match status" value="1"/>
</dbReference>
<evidence type="ECO:0000256" key="1">
    <source>
        <dbReference type="ARBA" id="ARBA00004496"/>
    </source>
</evidence>
<dbReference type="PROSITE" id="PS51755">
    <property type="entry name" value="OMPR_PHOB"/>
    <property type="match status" value="1"/>
</dbReference>
<dbReference type="InterPro" id="IPR001867">
    <property type="entry name" value="OmpR/PhoB-type_DNA-bd"/>
</dbReference>
<comment type="function">
    <text evidence="12">This protein is a positive regulator for the phosphate regulon. Transcription of this operon is positively regulated by PhoB and PhoR when phosphate is limited.</text>
</comment>
<evidence type="ECO:0000256" key="2">
    <source>
        <dbReference type="ARBA" id="ARBA00013332"/>
    </source>
</evidence>
<dbReference type="EMBL" id="WQLV01000001">
    <property type="protein sequence ID" value="MVO14536.1"/>
    <property type="molecule type" value="Genomic_DNA"/>
</dbReference>
<dbReference type="SUPFAM" id="SSF46894">
    <property type="entry name" value="C-terminal effector domain of the bipartite response regulators"/>
    <property type="match status" value="1"/>
</dbReference>
<dbReference type="InterPro" id="IPR036388">
    <property type="entry name" value="WH-like_DNA-bd_sf"/>
</dbReference>
<evidence type="ECO:0000256" key="3">
    <source>
        <dbReference type="ARBA" id="ARBA00022448"/>
    </source>
</evidence>
<dbReference type="FunFam" id="3.40.50.2300:FF:000001">
    <property type="entry name" value="DNA-binding response regulator PhoB"/>
    <property type="match status" value="1"/>
</dbReference>
<gene>
    <name evidence="17" type="primary">phoB</name>
    <name evidence="17" type="ORF">GO984_01825</name>
</gene>
<name>A0A6L6W9P2_9RHOB</name>
<dbReference type="Proteomes" id="UP000478892">
    <property type="component" value="Unassembled WGS sequence"/>
</dbReference>
<dbReference type="AlphaFoldDB" id="A0A6L6W9P2"/>
<keyword evidence="7" id="KW-0902">Two-component regulatory system</keyword>
<dbReference type="InterPro" id="IPR011879">
    <property type="entry name" value="Sig_transdc_resp-reg_PhoB"/>
</dbReference>
<keyword evidence="18" id="KW-1185">Reference proteome</keyword>
<dbReference type="GO" id="GO:0006817">
    <property type="term" value="P:phosphate ion transport"/>
    <property type="evidence" value="ECO:0007669"/>
    <property type="project" value="UniProtKB-KW"/>
</dbReference>
<evidence type="ECO:0000256" key="11">
    <source>
        <dbReference type="ARBA" id="ARBA00023163"/>
    </source>
</evidence>
<dbReference type="SMART" id="SM00448">
    <property type="entry name" value="REC"/>
    <property type="match status" value="1"/>
</dbReference>
<dbReference type="GO" id="GO:0032993">
    <property type="term" value="C:protein-DNA complex"/>
    <property type="evidence" value="ECO:0007669"/>
    <property type="project" value="TreeGrafter"/>
</dbReference>
<accession>A0A6L6W9P2</accession>
<dbReference type="PANTHER" id="PTHR48111">
    <property type="entry name" value="REGULATOR OF RPOS"/>
    <property type="match status" value="1"/>
</dbReference>
<evidence type="ECO:0000259" key="16">
    <source>
        <dbReference type="PROSITE" id="PS51755"/>
    </source>
</evidence>
<protein>
    <recommendedName>
        <fullName evidence="2">Phosphate regulon transcriptional regulatory protein PhoB</fullName>
    </recommendedName>
</protein>
<evidence type="ECO:0000256" key="4">
    <source>
        <dbReference type="ARBA" id="ARBA00022490"/>
    </source>
</evidence>
<evidence type="ECO:0000256" key="8">
    <source>
        <dbReference type="ARBA" id="ARBA00023015"/>
    </source>
</evidence>
<dbReference type="GO" id="GO:0000156">
    <property type="term" value="F:phosphorelay response regulator activity"/>
    <property type="evidence" value="ECO:0007669"/>
    <property type="project" value="InterPro"/>
</dbReference>
<dbReference type="Pfam" id="PF00072">
    <property type="entry name" value="Response_reg"/>
    <property type="match status" value="1"/>
</dbReference>
<dbReference type="RefSeq" id="WP_157020863.1">
    <property type="nucleotide sequence ID" value="NZ_WQLV01000001.1"/>
</dbReference>
<dbReference type="NCBIfam" id="TIGR02154">
    <property type="entry name" value="PhoB"/>
    <property type="match status" value="1"/>
</dbReference>
<dbReference type="SUPFAM" id="SSF52172">
    <property type="entry name" value="CheY-like"/>
    <property type="match status" value="1"/>
</dbReference>
<proteinExistence type="predicted"/>
<evidence type="ECO:0000256" key="9">
    <source>
        <dbReference type="ARBA" id="ARBA00023125"/>
    </source>
</evidence>
<keyword evidence="8" id="KW-0805">Transcription regulation</keyword>
<keyword evidence="5 13" id="KW-0597">Phosphoprotein</keyword>
<dbReference type="Gene3D" id="6.10.250.690">
    <property type="match status" value="1"/>
</dbReference>
<feature type="modified residue" description="4-aspartylphosphate" evidence="13">
    <location>
        <position position="56"/>
    </location>
</feature>
<dbReference type="Gene3D" id="1.10.10.10">
    <property type="entry name" value="Winged helix-like DNA-binding domain superfamily/Winged helix DNA-binding domain"/>
    <property type="match status" value="1"/>
</dbReference>
<evidence type="ECO:0000313" key="17">
    <source>
        <dbReference type="EMBL" id="MVO14536.1"/>
    </source>
</evidence>
<keyword evidence="4" id="KW-0963">Cytoplasm</keyword>
<dbReference type="GO" id="GO:0006355">
    <property type="term" value="P:regulation of DNA-templated transcription"/>
    <property type="evidence" value="ECO:0007669"/>
    <property type="project" value="InterPro"/>
</dbReference>
<dbReference type="GO" id="GO:0005829">
    <property type="term" value="C:cytosol"/>
    <property type="evidence" value="ECO:0007669"/>
    <property type="project" value="TreeGrafter"/>
</dbReference>
<evidence type="ECO:0000256" key="5">
    <source>
        <dbReference type="ARBA" id="ARBA00022553"/>
    </source>
</evidence>
<evidence type="ECO:0000256" key="12">
    <source>
        <dbReference type="ARBA" id="ARBA00024735"/>
    </source>
</evidence>
<evidence type="ECO:0000256" key="10">
    <source>
        <dbReference type="ARBA" id="ARBA00023159"/>
    </source>
</evidence>
<keyword evidence="3" id="KW-0813">Transport</keyword>
<dbReference type="InterPro" id="IPR011006">
    <property type="entry name" value="CheY-like_superfamily"/>
</dbReference>
<dbReference type="Gene3D" id="3.40.50.2300">
    <property type="match status" value="1"/>
</dbReference>
<dbReference type="PROSITE" id="PS50110">
    <property type="entry name" value="RESPONSE_REGULATORY"/>
    <property type="match status" value="1"/>
</dbReference>